<feature type="signal peptide" evidence="1">
    <location>
        <begin position="1"/>
        <end position="18"/>
    </location>
</feature>
<feature type="non-terminal residue" evidence="2">
    <location>
        <position position="94"/>
    </location>
</feature>
<gene>
    <name evidence="2" type="ORF">SETTUDRAFT_21830</name>
</gene>
<accession>R0ICR8</accession>
<evidence type="ECO:0000313" key="3">
    <source>
        <dbReference type="Proteomes" id="UP000016935"/>
    </source>
</evidence>
<protein>
    <recommendedName>
        <fullName evidence="4">Antifreeze protein</fullName>
    </recommendedName>
</protein>
<dbReference type="OrthoDB" id="3796910at2759"/>
<feature type="chain" id="PRO_5004352875" description="Antifreeze protein" evidence="1">
    <location>
        <begin position="19"/>
        <end position="94"/>
    </location>
</feature>
<dbReference type="GeneID" id="19402487"/>
<name>R0ICR8_EXST2</name>
<reference evidence="2 3" key="2">
    <citation type="journal article" date="2013" name="PLoS Genet.">
        <title>Comparative genome structure, secondary metabolite, and effector coding capacity across Cochliobolus pathogens.</title>
        <authorList>
            <person name="Condon B.J."/>
            <person name="Leng Y."/>
            <person name="Wu D."/>
            <person name="Bushley K.E."/>
            <person name="Ohm R.A."/>
            <person name="Otillar R."/>
            <person name="Martin J."/>
            <person name="Schackwitz W."/>
            <person name="Grimwood J."/>
            <person name="MohdZainudin N."/>
            <person name="Xue C."/>
            <person name="Wang R."/>
            <person name="Manning V.A."/>
            <person name="Dhillon B."/>
            <person name="Tu Z.J."/>
            <person name="Steffenson B.J."/>
            <person name="Salamov A."/>
            <person name="Sun H."/>
            <person name="Lowry S."/>
            <person name="LaButti K."/>
            <person name="Han J."/>
            <person name="Copeland A."/>
            <person name="Lindquist E."/>
            <person name="Barry K."/>
            <person name="Schmutz J."/>
            <person name="Baker S.E."/>
            <person name="Ciuffetti L.M."/>
            <person name="Grigoriev I.V."/>
            <person name="Zhong S."/>
            <person name="Turgeon B.G."/>
        </authorList>
    </citation>
    <scope>NUCLEOTIDE SEQUENCE [LARGE SCALE GENOMIC DNA]</scope>
    <source>
        <strain evidence="3">28A</strain>
    </source>
</reference>
<proteinExistence type="predicted"/>
<sequence length="94" mass="9613">MRFSHLGVFALATGLSLSTPVSVSHSPRAADSTVESLLTQLFATVQVYTGAINATLAPLSPTSPASQKALAVPRIGAEISKITAAVLGTAHEIQ</sequence>
<evidence type="ECO:0008006" key="4">
    <source>
        <dbReference type="Google" id="ProtNLM"/>
    </source>
</evidence>
<dbReference type="HOGENOM" id="CLU_2446557_0_0_1"/>
<evidence type="ECO:0000313" key="2">
    <source>
        <dbReference type="EMBL" id="EOA83130.1"/>
    </source>
</evidence>
<dbReference type="eggNOG" id="ENOG502S9QT">
    <property type="taxonomic scope" value="Eukaryota"/>
</dbReference>
<keyword evidence="1" id="KW-0732">Signal</keyword>
<evidence type="ECO:0000256" key="1">
    <source>
        <dbReference type="SAM" id="SignalP"/>
    </source>
</evidence>
<dbReference type="RefSeq" id="XP_008028717.1">
    <property type="nucleotide sequence ID" value="XM_008030526.1"/>
</dbReference>
<organism evidence="2 3">
    <name type="scientific">Exserohilum turcicum (strain 28A)</name>
    <name type="common">Northern leaf blight fungus</name>
    <name type="synonym">Setosphaeria turcica</name>
    <dbReference type="NCBI Taxonomy" id="671987"/>
    <lineage>
        <taxon>Eukaryota</taxon>
        <taxon>Fungi</taxon>
        <taxon>Dikarya</taxon>
        <taxon>Ascomycota</taxon>
        <taxon>Pezizomycotina</taxon>
        <taxon>Dothideomycetes</taxon>
        <taxon>Pleosporomycetidae</taxon>
        <taxon>Pleosporales</taxon>
        <taxon>Pleosporineae</taxon>
        <taxon>Pleosporaceae</taxon>
        <taxon>Exserohilum</taxon>
    </lineage>
</organism>
<dbReference type="Proteomes" id="UP000016935">
    <property type="component" value="Unassembled WGS sequence"/>
</dbReference>
<reference evidence="2 3" key="1">
    <citation type="journal article" date="2012" name="PLoS Pathog.">
        <title>Diverse lifestyles and strategies of plant pathogenesis encoded in the genomes of eighteen Dothideomycetes fungi.</title>
        <authorList>
            <person name="Ohm R.A."/>
            <person name="Feau N."/>
            <person name="Henrissat B."/>
            <person name="Schoch C.L."/>
            <person name="Horwitz B.A."/>
            <person name="Barry K.W."/>
            <person name="Condon B.J."/>
            <person name="Copeland A.C."/>
            <person name="Dhillon B."/>
            <person name="Glaser F."/>
            <person name="Hesse C.N."/>
            <person name="Kosti I."/>
            <person name="LaButti K."/>
            <person name="Lindquist E.A."/>
            <person name="Lucas S."/>
            <person name="Salamov A.A."/>
            <person name="Bradshaw R.E."/>
            <person name="Ciuffetti L."/>
            <person name="Hamelin R.C."/>
            <person name="Kema G.H.J."/>
            <person name="Lawrence C."/>
            <person name="Scott J.A."/>
            <person name="Spatafora J.W."/>
            <person name="Turgeon B.G."/>
            <person name="de Wit P.J.G.M."/>
            <person name="Zhong S."/>
            <person name="Goodwin S.B."/>
            <person name="Grigoriev I.V."/>
        </authorList>
    </citation>
    <scope>NUCLEOTIDE SEQUENCE [LARGE SCALE GENOMIC DNA]</scope>
    <source>
        <strain evidence="3">28A</strain>
    </source>
</reference>
<dbReference type="AlphaFoldDB" id="R0ICR8"/>
<dbReference type="EMBL" id="KB908833">
    <property type="protein sequence ID" value="EOA83130.1"/>
    <property type="molecule type" value="Genomic_DNA"/>
</dbReference>
<keyword evidence="3" id="KW-1185">Reference proteome</keyword>